<evidence type="ECO:0000256" key="1">
    <source>
        <dbReference type="SAM" id="MobiDB-lite"/>
    </source>
</evidence>
<name>A0ABQ9M703_HEVBR</name>
<reference evidence="3" key="1">
    <citation type="journal article" date="2023" name="Plant Biotechnol. J.">
        <title>Chromosome-level wild Hevea brasiliensis genome provides new tools for genomic-assisted breeding and valuable loci to elevate rubber yield.</title>
        <authorList>
            <person name="Cheng H."/>
            <person name="Song X."/>
            <person name="Hu Y."/>
            <person name="Wu T."/>
            <person name="Yang Q."/>
            <person name="An Z."/>
            <person name="Feng S."/>
            <person name="Deng Z."/>
            <person name="Wu W."/>
            <person name="Zeng X."/>
            <person name="Tu M."/>
            <person name="Wang X."/>
            <person name="Huang H."/>
        </authorList>
    </citation>
    <scope>NUCLEOTIDE SEQUENCE</scope>
    <source>
        <strain evidence="3">MT/VB/25A 57/8</strain>
    </source>
</reference>
<feature type="region of interest" description="Disordered" evidence="1">
    <location>
        <begin position="35"/>
        <end position="54"/>
    </location>
</feature>
<feature type="region of interest" description="Disordered" evidence="1">
    <location>
        <begin position="1"/>
        <end position="25"/>
    </location>
</feature>
<keyword evidence="4" id="KW-1185">Reference proteome</keyword>
<dbReference type="Pfam" id="PF23754">
    <property type="entry name" value="Beta-prop_IP5PC_F"/>
    <property type="match status" value="1"/>
</dbReference>
<feature type="compositionally biased region" description="Polar residues" evidence="1">
    <location>
        <begin position="73"/>
        <end position="85"/>
    </location>
</feature>
<comment type="caution">
    <text evidence="3">The sequence shown here is derived from an EMBL/GenBank/DDBJ whole genome shotgun (WGS) entry which is preliminary data.</text>
</comment>
<feature type="compositionally biased region" description="Low complexity" evidence="1">
    <location>
        <begin position="36"/>
        <end position="52"/>
    </location>
</feature>
<feature type="region of interest" description="Disordered" evidence="1">
    <location>
        <begin position="71"/>
        <end position="107"/>
    </location>
</feature>
<protein>
    <recommendedName>
        <fullName evidence="2">IP5PC-F beta-propeller domain-containing protein</fullName>
    </recommendedName>
</protein>
<accession>A0ABQ9M703</accession>
<evidence type="ECO:0000259" key="2">
    <source>
        <dbReference type="Pfam" id="PF23754"/>
    </source>
</evidence>
<dbReference type="Proteomes" id="UP001174677">
    <property type="component" value="Chromosome 7"/>
</dbReference>
<evidence type="ECO:0000313" key="3">
    <source>
        <dbReference type="EMBL" id="KAJ9176057.1"/>
    </source>
</evidence>
<organism evidence="3 4">
    <name type="scientific">Hevea brasiliensis</name>
    <name type="common">Para rubber tree</name>
    <name type="synonym">Siphonia brasiliensis</name>
    <dbReference type="NCBI Taxonomy" id="3981"/>
    <lineage>
        <taxon>Eukaryota</taxon>
        <taxon>Viridiplantae</taxon>
        <taxon>Streptophyta</taxon>
        <taxon>Embryophyta</taxon>
        <taxon>Tracheophyta</taxon>
        <taxon>Spermatophyta</taxon>
        <taxon>Magnoliopsida</taxon>
        <taxon>eudicotyledons</taxon>
        <taxon>Gunneridae</taxon>
        <taxon>Pentapetalae</taxon>
        <taxon>rosids</taxon>
        <taxon>fabids</taxon>
        <taxon>Malpighiales</taxon>
        <taxon>Euphorbiaceae</taxon>
        <taxon>Crotonoideae</taxon>
        <taxon>Micrandreae</taxon>
        <taxon>Hevea</taxon>
    </lineage>
</organism>
<sequence>MEPRMHLNDDVFSSYSHNHPDDSSFRKSKIFDRYFSSSSSSSDDESQLSNSSMEATSKRLDYMIQFLDRKLSAPSNSKHTNNGANSADDDSYNSNRDQSSALPEFMGKGGGTGIFRLPVRGAVHPGSPPCPDVRPHPLRESQIGGFLRTLTTTETQLWTGSDNGDVQVWQFKNFYGGCGDSAPYRESVALGSGVMCMVGDGGSKVVWSGHRDGRVRC</sequence>
<dbReference type="InterPro" id="IPR056454">
    <property type="entry name" value="Beta-prop_IP5PC_F"/>
</dbReference>
<evidence type="ECO:0000313" key="4">
    <source>
        <dbReference type="Proteomes" id="UP001174677"/>
    </source>
</evidence>
<feature type="compositionally biased region" description="Polar residues" evidence="1">
    <location>
        <begin position="92"/>
        <end position="101"/>
    </location>
</feature>
<dbReference type="EMBL" id="JARPOI010000007">
    <property type="protein sequence ID" value="KAJ9176057.1"/>
    <property type="molecule type" value="Genomic_DNA"/>
</dbReference>
<feature type="domain" description="IP5PC-F beta-propeller" evidence="2">
    <location>
        <begin position="138"/>
        <end position="216"/>
    </location>
</feature>
<gene>
    <name evidence="3" type="ORF">P3X46_011407</name>
</gene>
<proteinExistence type="predicted"/>